<protein>
    <recommendedName>
        <fullName evidence="2">DUF721 domain-containing protein</fullName>
    </recommendedName>
</protein>
<dbReference type="InterPro" id="IPR007922">
    <property type="entry name" value="DciA-like"/>
</dbReference>
<evidence type="ECO:0000313" key="1">
    <source>
        <dbReference type="EMBL" id="SVA23446.1"/>
    </source>
</evidence>
<dbReference type="InterPro" id="IPR010593">
    <property type="entry name" value="DUF1159"/>
</dbReference>
<gene>
    <name evidence="1" type="ORF">METZ01_LOCUS76300</name>
</gene>
<reference evidence="1" key="1">
    <citation type="submission" date="2018-05" db="EMBL/GenBank/DDBJ databases">
        <authorList>
            <person name="Lanie J.A."/>
            <person name="Ng W.-L."/>
            <person name="Kazmierczak K.M."/>
            <person name="Andrzejewski T.M."/>
            <person name="Davidsen T.M."/>
            <person name="Wayne K.J."/>
            <person name="Tettelin H."/>
            <person name="Glass J.I."/>
            <person name="Rusch D."/>
            <person name="Podicherti R."/>
            <person name="Tsui H.-C.T."/>
            <person name="Winkler M.E."/>
        </authorList>
    </citation>
    <scope>NUCLEOTIDE SEQUENCE</scope>
</reference>
<organism evidence="1">
    <name type="scientific">marine metagenome</name>
    <dbReference type="NCBI Taxonomy" id="408172"/>
    <lineage>
        <taxon>unclassified sequences</taxon>
        <taxon>metagenomes</taxon>
        <taxon>ecological metagenomes</taxon>
    </lineage>
</organism>
<sequence>MTNTPPKSNRKFIPMKISDSLRGINQKFLYKFGKLDYIIHTKWAEIVGSFFVQHSEPRKISSIPQSTNEKGEAIYEKYLHVNVTPSAAVEFQHFHNKIVEKINSYFGYKAIKGIKIHQQLIKRENIVTKKNNVNFINIKQKTREIKNTISKINDKELEQSIVNLGLSITNEEEK</sequence>
<accession>A0A381U5F9</accession>
<dbReference type="AlphaFoldDB" id="A0A381U5F9"/>
<dbReference type="Pfam" id="PF05258">
    <property type="entry name" value="DciA"/>
    <property type="match status" value="1"/>
</dbReference>
<dbReference type="PIRSF" id="PIRSF032064">
    <property type="entry name" value="UCP032064"/>
    <property type="match status" value="1"/>
</dbReference>
<evidence type="ECO:0008006" key="2">
    <source>
        <dbReference type="Google" id="ProtNLM"/>
    </source>
</evidence>
<proteinExistence type="predicted"/>
<dbReference type="EMBL" id="UINC01005771">
    <property type="protein sequence ID" value="SVA23446.1"/>
    <property type="molecule type" value="Genomic_DNA"/>
</dbReference>
<name>A0A381U5F9_9ZZZZ</name>